<feature type="compositionally biased region" description="Polar residues" evidence="1">
    <location>
        <begin position="1067"/>
        <end position="1077"/>
    </location>
</feature>
<organism evidence="2 3">
    <name type="scientific">Halocaridina rubra</name>
    <name type="common">Hawaiian red shrimp</name>
    <dbReference type="NCBI Taxonomy" id="373956"/>
    <lineage>
        <taxon>Eukaryota</taxon>
        <taxon>Metazoa</taxon>
        <taxon>Ecdysozoa</taxon>
        <taxon>Arthropoda</taxon>
        <taxon>Crustacea</taxon>
        <taxon>Multicrustacea</taxon>
        <taxon>Malacostraca</taxon>
        <taxon>Eumalacostraca</taxon>
        <taxon>Eucarida</taxon>
        <taxon>Decapoda</taxon>
        <taxon>Pleocyemata</taxon>
        <taxon>Caridea</taxon>
        <taxon>Atyoidea</taxon>
        <taxon>Atyidae</taxon>
        <taxon>Halocaridina</taxon>
    </lineage>
</organism>
<feature type="region of interest" description="Disordered" evidence="1">
    <location>
        <begin position="970"/>
        <end position="1003"/>
    </location>
</feature>
<sequence length="1408" mass="157827">MIDWAFKVPSLNQPVDNEIDLLSVGLTMNVSNMGESSSKESANERNYYPLPSTQSSFSVTKEDVNVQTLALTSDGNSTFFEDDRCLSTSSYNEQSSKPPYRQNEAEMTSEKPTQDILISTETTVLSEVSRNVEFSQLLEETSTEFNKNSESSNERKYYPLPSTHSSFSVTKEDVIVQSLALTSDGNSTFFENDRKLSTSTYNEQSSKPPYRQYEADMTSEKHTQDIPLSTDTTVLSEVSRNVEFSQLLEETSTEFNKNSESSNERKYYPLPSTHSSFSVTKEDVIVQSLALTSDGNSTFFENDRKLSTSTYNEQSSKPPYRQYEADMTSEKPTQDIPLSTDTTVLSEVSRNVEFSQLLEETSTEFNKNSESSNERKYYPLPSTQSSFSVTKEDVIVQSLALTSDGNSTFFENDRKLSTSTYNEQSSKPPYRQYEADKTSEKPTQDIPLSTDTTVLSEVSRNVEFSQLLEETSTEFNKNSESSNERKYYPLPSTHSSFSVTKEDVIVQSLALTSDGNSTFFENDRKLSTSTYNEQSSKPPYRQYEADMTSEKPTQDIPLSTDTTVLSEVSRNVEFSQLLEETSTEFDKNSSSETLASELYTTEGQLEENFDRDYKTTEHVIESFLTPRVITANTDSQETLEKLGNTNTDEYTGITQYFDKHKNTVSLIENSSSKAHKAFDAVTSDSTSEVGIITSHHPINGETSKKTSRVNKDNVYTLNKTGSYSTNVYSEHIQESIASYSQRSYLSSTTPNENKLYNERTHKPSSLWSDNEEATQKRQTISSQSNTQMFASDVEASPSLNWNILMTKAKQHESEITTDHSKENDTVVKEQKDVENLHKTVISGITTINPIVSSKNGDTAMPVSQIQSGKEFIMSTKGMPVTAVTTNSLLHRVTSLTLLTEAVRPSHVASTLALPQLSRPVTTTETINKLDEVMKSFTTIKDIFSTPKEKTGEFIEKITENLNLEDSTSLYPEVSSENSSLSGYKMRSTKKHTPQDTKSYSSLDTEVSRGTFTTRRKIIPSTLSDNTSRNSVVRQQENDHTIYSDENILPVNKDQDMASVYEALDYGNTQGSTLSPTSQRHREGTTKSLEPKFSQRPPNTIFDSLSSKNEMVPNSINEIKDSSITAVSATKSSQSINRIEASQSDDPIEISDTQILIIKNSQEYRLVITEKDVNSLKKAGKSSYTVFIQSESFKKFQDYTIDRMLSASEVDCITTFQVIVEHVNLGDGTYKNCGTNEEEQEGAFFELQEDFNVTTRFCHVVSNHTIESYADNILAKLKLPTSSTVDKFLVIFTVKGSDHCCGGRFYHKFNSSLSLAETLVTSPEFQHIGRTGIRCPFIFKCVPTEPGETCKLKLDFLLWEHNRIPDYTNRTTSPLNDSPVQGTSKDCGGGEAYITVSACGVIYGMLSKR</sequence>
<feature type="compositionally biased region" description="Polar residues" evidence="1">
    <location>
        <begin position="970"/>
        <end position="981"/>
    </location>
</feature>
<protein>
    <submittedName>
        <fullName evidence="2">Uncharacterized protein</fullName>
    </submittedName>
</protein>
<dbReference type="EMBL" id="JAXCGZ010009487">
    <property type="protein sequence ID" value="KAK7077024.1"/>
    <property type="molecule type" value="Genomic_DNA"/>
</dbReference>
<feature type="region of interest" description="Disordered" evidence="1">
    <location>
        <begin position="89"/>
        <end position="112"/>
    </location>
</feature>
<feature type="region of interest" description="Disordered" evidence="1">
    <location>
        <begin position="746"/>
        <end position="775"/>
    </location>
</feature>
<evidence type="ECO:0000313" key="3">
    <source>
        <dbReference type="Proteomes" id="UP001381693"/>
    </source>
</evidence>
<feature type="region of interest" description="Disordered" evidence="1">
    <location>
        <begin position="1067"/>
        <end position="1097"/>
    </location>
</feature>
<proteinExistence type="predicted"/>
<accession>A0AAN8XCW0</accession>
<evidence type="ECO:0000256" key="1">
    <source>
        <dbReference type="SAM" id="MobiDB-lite"/>
    </source>
</evidence>
<evidence type="ECO:0000313" key="2">
    <source>
        <dbReference type="EMBL" id="KAK7077024.1"/>
    </source>
</evidence>
<gene>
    <name evidence="2" type="ORF">SK128_002226</name>
</gene>
<name>A0AAN8XCW0_HALRR</name>
<feature type="compositionally biased region" description="Basic and acidic residues" evidence="1">
    <location>
        <begin position="433"/>
        <end position="443"/>
    </location>
</feature>
<comment type="caution">
    <text evidence="2">The sequence shown here is derived from an EMBL/GenBank/DDBJ whole genome shotgun (WGS) entry which is preliminary data.</text>
</comment>
<feature type="region of interest" description="Disordered" evidence="1">
    <location>
        <begin position="407"/>
        <end position="447"/>
    </location>
</feature>
<dbReference type="Proteomes" id="UP001381693">
    <property type="component" value="Unassembled WGS sequence"/>
</dbReference>
<reference evidence="2 3" key="1">
    <citation type="submission" date="2023-11" db="EMBL/GenBank/DDBJ databases">
        <title>Halocaridina rubra genome assembly.</title>
        <authorList>
            <person name="Smith C."/>
        </authorList>
    </citation>
    <scope>NUCLEOTIDE SEQUENCE [LARGE SCALE GENOMIC DNA]</scope>
    <source>
        <strain evidence="2">EP-1</strain>
        <tissue evidence="2">Whole</tissue>
    </source>
</reference>
<keyword evidence="3" id="KW-1185">Reference proteome</keyword>
<feature type="compositionally biased region" description="Polar residues" evidence="1">
    <location>
        <begin position="417"/>
        <end position="427"/>
    </location>
</feature>